<dbReference type="SUPFAM" id="SSF56672">
    <property type="entry name" value="DNA/RNA polymerases"/>
    <property type="match status" value="1"/>
</dbReference>
<dbReference type="Gene3D" id="1.10.340.70">
    <property type="match status" value="1"/>
</dbReference>
<dbReference type="Gene3D" id="3.30.420.10">
    <property type="entry name" value="Ribonuclease H-like superfamily/Ribonuclease H"/>
    <property type="match status" value="1"/>
</dbReference>
<evidence type="ECO:0000256" key="3">
    <source>
        <dbReference type="ARBA" id="ARBA00022670"/>
    </source>
</evidence>
<dbReference type="InterPro" id="IPR021109">
    <property type="entry name" value="Peptidase_aspartic_dom_sf"/>
</dbReference>
<reference evidence="15" key="3">
    <citation type="submission" date="2025-09" db="UniProtKB">
        <authorList>
            <consortium name="Ensembl"/>
        </authorList>
    </citation>
    <scope>IDENTIFICATION</scope>
    <source>
        <strain evidence="15">Hd-rR</strain>
    </source>
</reference>
<dbReference type="Gene3D" id="3.30.70.270">
    <property type="match status" value="2"/>
</dbReference>
<evidence type="ECO:0000256" key="2">
    <source>
        <dbReference type="ARBA" id="ARBA00012180"/>
    </source>
</evidence>
<keyword evidence="4" id="KW-0808">Transferase</keyword>
<keyword evidence="16" id="KW-1185">Reference proteome</keyword>
<dbReference type="PROSITE" id="PS50994">
    <property type="entry name" value="INTEGRASE"/>
    <property type="match status" value="1"/>
</dbReference>
<evidence type="ECO:0000256" key="8">
    <source>
        <dbReference type="ARBA" id="ARBA00022801"/>
    </source>
</evidence>
<dbReference type="InterPro" id="IPR050951">
    <property type="entry name" value="Retrovirus_Pol_polyprotein"/>
</dbReference>
<evidence type="ECO:0000256" key="1">
    <source>
        <dbReference type="ARBA" id="ARBA00010879"/>
    </source>
</evidence>
<keyword evidence="3" id="KW-0645">Protease</keyword>
<dbReference type="InterPro" id="IPR001584">
    <property type="entry name" value="Integrase_cat-core"/>
</dbReference>
<evidence type="ECO:0000256" key="9">
    <source>
        <dbReference type="ARBA" id="ARBA00022918"/>
    </source>
</evidence>
<dbReference type="SUPFAM" id="SSF53098">
    <property type="entry name" value="Ribonuclease H-like"/>
    <property type="match status" value="1"/>
</dbReference>
<dbReference type="Bgee" id="ENSORLG00000023909">
    <property type="expression patterns" value="Expressed in intestine and 2 other cell types or tissues"/>
</dbReference>
<evidence type="ECO:0000256" key="11">
    <source>
        <dbReference type="ARBA" id="ARBA00039658"/>
    </source>
</evidence>
<name>A0A3B3H5I5_ORYLA</name>
<feature type="domain" description="Reverse transcriptase" evidence="13">
    <location>
        <begin position="371"/>
        <end position="550"/>
    </location>
</feature>
<dbReference type="Pfam" id="PF00665">
    <property type="entry name" value="rve"/>
    <property type="match status" value="1"/>
</dbReference>
<evidence type="ECO:0000313" key="15">
    <source>
        <dbReference type="Ensembl" id="ENSORLP00000027121.1"/>
    </source>
</evidence>
<dbReference type="Ensembl" id="ENSORLT00000039099.1">
    <property type="protein sequence ID" value="ENSORLP00000027121.1"/>
    <property type="gene ID" value="ENSORLG00000023909.1"/>
</dbReference>
<comment type="similarity">
    <text evidence="1">Belongs to the beta type-B retroviral polymerase family. HERV class-II K(HML-2) pol subfamily.</text>
</comment>
<dbReference type="PANTHER" id="PTHR37984:SF5">
    <property type="entry name" value="PROTEIN NYNRIN-LIKE"/>
    <property type="match status" value="1"/>
</dbReference>
<reference evidence="15" key="2">
    <citation type="submission" date="2025-08" db="UniProtKB">
        <authorList>
            <consortium name="Ensembl"/>
        </authorList>
    </citation>
    <scope>IDENTIFICATION</scope>
    <source>
        <strain evidence="15">Hd-rR</strain>
    </source>
</reference>
<evidence type="ECO:0000259" key="13">
    <source>
        <dbReference type="PROSITE" id="PS50878"/>
    </source>
</evidence>
<dbReference type="EC" id="3.1.26.4" evidence="2"/>
<reference evidence="15 16" key="1">
    <citation type="journal article" date="2007" name="Nature">
        <title>The medaka draft genome and insights into vertebrate genome evolution.</title>
        <authorList>
            <person name="Kasahara M."/>
            <person name="Naruse K."/>
            <person name="Sasaki S."/>
            <person name="Nakatani Y."/>
            <person name="Qu W."/>
            <person name="Ahsan B."/>
            <person name="Yamada T."/>
            <person name="Nagayasu Y."/>
            <person name="Doi K."/>
            <person name="Kasai Y."/>
            <person name="Jindo T."/>
            <person name="Kobayashi D."/>
            <person name="Shimada A."/>
            <person name="Toyoda A."/>
            <person name="Kuroki Y."/>
            <person name="Fujiyama A."/>
            <person name="Sasaki T."/>
            <person name="Shimizu A."/>
            <person name="Asakawa S."/>
            <person name="Shimizu N."/>
            <person name="Hashimoto S."/>
            <person name="Yang J."/>
            <person name="Lee Y."/>
            <person name="Matsushima K."/>
            <person name="Sugano S."/>
            <person name="Sakaizumi M."/>
            <person name="Narita T."/>
            <person name="Ohishi K."/>
            <person name="Haga S."/>
            <person name="Ohta F."/>
            <person name="Nomoto H."/>
            <person name="Nogata K."/>
            <person name="Morishita T."/>
            <person name="Endo T."/>
            <person name="Shin-I T."/>
            <person name="Takeda H."/>
            <person name="Morishita S."/>
            <person name="Kohara Y."/>
        </authorList>
    </citation>
    <scope>NUCLEOTIDE SEQUENCE [LARGE SCALE GENOMIC DNA]</scope>
    <source>
        <strain evidence="15 16">Hd-rR</strain>
    </source>
</reference>
<dbReference type="InterPro" id="IPR043502">
    <property type="entry name" value="DNA/RNA_pol_sf"/>
</dbReference>
<dbReference type="GO" id="GO:0004523">
    <property type="term" value="F:RNA-DNA hybrid ribonuclease activity"/>
    <property type="evidence" value="ECO:0007669"/>
    <property type="project" value="UniProtKB-EC"/>
</dbReference>
<dbReference type="CDD" id="cd01647">
    <property type="entry name" value="RT_LTR"/>
    <property type="match status" value="1"/>
</dbReference>
<evidence type="ECO:0000256" key="12">
    <source>
        <dbReference type="SAM" id="MobiDB-lite"/>
    </source>
</evidence>
<dbReference type="Gene3D" id="3.10.10.10">
    <property type="entry name" value="HIV Type 1 Reverse Transcriptase, subunit A, domain 1"/>
    <property type="match status" value="1"/>
</dbReference>
<keyword evidence="9" id="KW-0695">RNA-directed DNA polymerase</keyword>
<dbReference type="GO" id="GO:0008233">
    <property type="term" value="F:peptidase activity"/>
    <property type="evidence" value="ECO:0007669"/>
    <property type="project" value="UniProtKB-KW"/>
</dbReference>
<dbReference type="FunFam" id="3.30.420.10:FF:000032">
    <property type="entry name" value="Retrovirus-related Pol polyprotein from transposon 297-like Protein"/>
    <property type="match status" value="1"/>
</dbReference>
<evidence type="ECO:0000256" key="10">
    <source>
        <dbReference type="ARBA" id="ARBA00023268"/>
    </source>
</evidence>
<dbReference type="PANTHER" id="PTHR37984">
    <property type="entry name" value="PROTEIN CBG26694"/>
    <property type="match status" value="1"/>
</dbReference>
<dbReference type="InterPro" id="IPR041588">
    <property type="entry name" value="Integrase_H2C2"/>
</dbReference>
<feature type="region of interest" description="Disordered" evidence="12">
    <location>
        <begin position="1327"/>
        <end position="1369"/>
    </location>
</feature>
<dbReference type="Pfam" id="PF17921">
    <property type="entry name" value="Integrase_H2C2"/>
    <property type="match status" value="1"/>
</dbReference>
<dbReference type="GO" id="GO:0003676">
    <property type="term" value="F:nucleic acid binding"/>
    <property type="evidence" value="ECO:0007669"/>
    <property type="project" value="InterPro"/>
</dbReference>
<dbReference type="Pfam" id="PF17919">
    <property type="entry name" value="RT_RNaseH_2"/>
    <property type="match status" value="1"/>
</dbReference>
<dbReference type="InterPro" id="IPR012337">
    <property type="entry name" value="RNaseH-like_sf"/>
</dbReference>
<feature type="domain" description="Integrase catalytic" evidence="14">
    <location>
        <begin position="964"/>
        <end position="1122"/>
    </location>
</feature>
<feature type="compositionally biased region" description="Low complexity" evidence="12">
    <location>
        <begin position="1334"/>
        <end position="1344"/>
    </location>
</feature>
<dbReference type="GO" id="GO:0006508">
    <property type="term" value="P:proteolysis"/>
    <property type="evidence" value="ECO:0007669"/>
    <property type="project" value="UniProtKB-KW"/>
</dbReference>
<keyword evidence="5" id="KW-0548">Nucleotidyltransferase</keyword>
<dbReference type="FunFam" id="3.10.20.370:FF:000001">
    <property type="entry name" value="Retrovirus-related Pol polyprotein from transposon 17.6-like protein"/>
    <property type="match status" value="1"/>
</dbReference>
<dbReference type="PROSITE" id="PS50878">
    <property type="entry name" value="RT_POL"/>
    <property type="match status" value="1"/>
</dbReference>
<dbReference type="Gene3D" id="3.10.20.370">
    <property type="match status" value="1"/>
</dbReference>
<dbReference type="Proteomes" id="UP000001038">
    <property type="component" value="Chromosome 16"/>
</dbReference>
<evidence type="ECO:0000256" key="5">
    <source>
        <dbReference type="ARBA" id="ARBA00022695"/>
    </source>
</evidence>
<dbReference type="FunFam" id="3.30.70.270:FF:000020">
    <property type="entry name" value="Transposon Tf2-6 polyprotein-like Protein"/>
    <property type="match status" value="1"/>
</dbReference>
<evidence type="ECO:0000313" key="16">
    <source>
        <dbReference type="Proteomes" id="UP000001038"/>
    </source>
</evidence>
<dbReference type="InterPro" id="IPR043128">
    <property type="entry name" value="Rev_trsase/Diguanyl_cyclase"/>
</dbReference>
<dbReference type="InterPro" id="IPR036397">
    <property type="entry name" value="RNaseH_sf"/>
</dbReference>
<dbReference type="FunFam" id="1.10.340.70:FF:000001">
    <property type="entry name" value="Retrovirus-related Pol polyprotein from transposon gypsy-like Protein"/>
    <property type="match status" value="1"/>
</dbReference>
<dbReference type="InterPro" id="IPR041577">
    <property type="entry name" value="RT_RNaseH_2"/>
</dbReference>
<accession>A0A3B3H5I5</accession>
<dbReference type="GO" id="GO:0003964">
    <property type="term" value="F:RNA-directed DNA polymerase activity"/>
    <property type="evidence" value="ECO:0007669"/>
    <property type="project" value="UniProtKB-KW"/>
</dbReference>
<organism evidence="15 16">
    <name type="scientific">Oryzias latipes</name>
    <name type="common">Japanese rice fish</name>
    <name type="synonym">Japanese killifish</name>
    <dbReference type="NCBI Taxonomy" id="8090"/>
    <lineage>
        <taxon>Eukaryota</taxon>
        <taxon>Metazoa</taxon>
        <taxon>Chordata</taxon>
        <taxon>Craniata</taxon>
        <taxon>Vertebrata</taxon>
        <taxon>Euteleostomi</taxon>
        <taxon>Actinopterygii</taxon>
        <taxon>Neopterygii</taxon>
        <taxon>Teleostei</taxon>
        <taxon>Neoteleostei</taxon>
        <taxon>Acanthomorphata</taxon>
        <taxon>Ovalentaria</taxon>
        <taxon>Atherinomorphae</taxon>
        <taxon>Beloniformes</taxon>
        <taxon>Adrianichthyidae</taxon>
        <taxon>Oryziinae</taxon>
        <taxon>Oryzias</taxon>
    </lineage>
</organism>
<keyword evidence="7" id="KW-0255">Endonuclease</keyword>
<dbReference type="InParanoid" id="A0A3B3H5I5"/>
<dbReference type="GeneTree" id="ENSGT01100000263500"/>
<dbReference type="FunFam" id="3.10.10.10:FF:000007">
    <property type="entry name" value="Retrovirus-related Pol polyprotein from transposon 17.6-like Protein"/>
    <property type="match status" value="1"/>
</dbReference>
<dbReference type="Pfam" id="PF00078">
    <property type="entry name" value="RVT_1"/>
    <property type="match status" value="1"/>
</dbReference>
<dbReference type="InterPro" id="IPR000477">
    <property type="entry name" value="RT_dom"/>
</dbReference>
<dbReference type="GO" id="GO:0015074">
    <property type="term" value="P:DNA integration"/>
    <property type="evidence" value="ECO:0007669"/>
    <property type="project" value="InterPro"/>
</dbReference>
<evidence type="ECO:0000256" key="4">
    <source>
        <dbReference type="ARBA" id="ARBA00022679"/>
    </source>
</evidence>
<dbReference type="SUPFAM" id="SSF50630">
    <property type="entry name" value="Acid proteases"/>
    <property type="match status" value="1"/>
</dbReference>
<feature type="region of interest" description="Disordered" evidence="12">
    <location>
        <begin position="1254"/>
        <end position="1274"/>
    </location>
</feature>
<protein>
    <recommendedName>
        <fullName evidence="11">Gypsy retrotransposon integrase-like protein 1</fullName>
        <ecNumber evidence="2">3.1.26.4</ecNumber>
    </recommendedName>
</protein>
<evidence type="ECO:0000256" key="6">
    <source>
        <dbReference type="ARBA" id="ARBA00022722"/>
    </source>
</evidence>
<sequence>MPTELLSHSSEGAAAGSKGEFDGLLASCPHLQVCMGGRSISCLVDTGSMVSTITESFFKQNFEPWGPERLRSCQWLQLRAANGLAIPYLGYLELEVGLCGKLLPQCGVLVVKDIPGGGPLQAPGVLGMNIIQRCYQELFAQYGSALFGQSEVSTAPDVIFGALKQCQQAQATVTPSMFNVRTRGRKARWISGGVLAIVAATCSEQCAGSAVLFEPCSSGLPAGLLATPSLVRVERGTAYIPIINVGSTAVRLHPRTLVGTVAPAGVVSLPKEVTEVQSEAAVVAAHAASTLPLAQLESVDLSALSAGEQEKVRTLLGKYLTVFSLHEGDLGCTSLITHEIPLVDDAPVRQRYRRIPPSDYVAAKEHINNLLQSQVIRESSSPFASPIVLIRKKDGGLRLCVDYRQLNSRTRKDAFPLPRIEESLDALSGARWFSTLDLASGYHQVAVAEADRPKTAFCTPFGLFEWNRMPFGLCNAPSTFQRLMQRMFGEQQGQSLLLYLDDIIVFSSTIEQHLERLELVLERLQLEGLKVKLAKCAFFQHQVHYLGHVISDQGVSTDPGKVEAVANWEPPTTVFQLRSFIGFASYYRRFVEGFAKLAAPLHRLVAELEGNKVRKKSARGLTNHWTEECQRSFEALKAKLTTTPVLAYADFSRPFILEVDASNGGLGAVLSQEQEGKVRPIAYASRGLRPTERNPVNYSSMRLEFLALKWAVAEKFREYLLGQKCIVYTDNNPLSYLSTAKLGAMEQRWAAQLAAFDLEIRYRSGRSNRNADALSRQHFPDMQAWRDVLPGSCLPMSLQQVQQTETVGTTQATMVALPHHSPSDMASLQGADPVLKEFLPFWERQTRPSPEERRQLSSPTLALLRQWNRLVEQGGVLYRRVFRDDGGEAVLQILLPGSIREEVLTAVHQQHGHQGVDRTLDLLRQRCYWPGMSAEVAEWCSQCERCQVAKVTRPAARAPMGHLLASKPNEILAMDFSVLEPTTSGIENVLVITDIFSKYTMAVATRDQRAATVAQVLVTEWFSKFGVPARIHSDQGRSFESALIQQLCDLYAVEKSRTTPYHPEGNGQCERFNRTLHDLLRTLPVSRKRDWNVCLPQLLYSYNTTPHHSTGESPFFLMFGQEPRLPVDFLLGRVQEPVEGTVQEWVQEHKARLKLAFEGTREKLLAAADRRKRGHDEGVRDPPLSEGQLVLVRDLGFRGRQKIRDLWDHRVHRVLKAPREGGSVYTISPRDEPCTPRQVHRSLLKAVVRRGPDKELAGCPPSQPPQSSFSQEDPIENGDWFVLREDRTSEAVEDNQPELHLGQVAPVFSEADSAAAAVPCASGVTLQADRDRSSVPVRRTSRPTAGQHSNPHRLPRAVGEEQSSSSVSISSAVAFRPWL</sequence>
<proteinExistence type="inferred from homology"/>
<evidence type="ECO:0000256" key="7">
    <source>
        <dbReference type="ARBA" id="ARBA00022759"/>
    </source>
</evidence>
<keyword evidence="10" id="KW-0511">Multifunctional enzyme</keyword>
<keyword evidence="6" id="KW-0540">Nuclease</keyword>
<evidence type="ECO:0000259" key="14">
    <source>
        <dbReference type="PROSITE" id="PS50994"/>
    </source>
</evidence>
<keyword evidence="8" id="KW-0378">Hydrolase</keyword>
<dbReference type="CDD" id="cd09274">
    <property type="entry name" value="RNase_HI_RT_Ty3"/>
    <property type="match status" value="1"/>
</dbReference>